<organism evidence="2">
    <name type="scientific">Hordeum vulgare subsp. vulgare</name>
    <name type="common">Domesticated barley</name>
    <dbReference type="NCBI Taxonomy" id="112509"/>
    <lineage>
        <taxon>Eukaryota</taxon>
        <taxon>Viridiplantae</taxon>
        <taxon>Streptophyta</taxon>
        <taxon>Embryophyta</taxon>
        <taxon>Tracheophyta</taxon>
        <taxon>Spermatophyta</taxon>
        <taxon>Magnoliopsida</taxon>
        <taxon>Liliopsida</taxon>
        <taxon>Poales</taxon>
        <taxon>Poaceae</taxon>
        <taxon>BOP clade</taxon>
        <taxon>Pooideae</taxon>
        <taxon>Triticodae</taxon>
        <taxon>Triticeae</taxon>
        <taxon>Hordeinae</taxon>
        <taxon>Hordeum</taxon>
    </lineage>
</organism>
<feature type="compositionally biased region" description="Pro residues" evidence="1">
    <location>
        <begin position="29"/>
        <end position="40"/>
    </location>
</feature>
<accession>F2D3Y7</accession>
<sequence length="48" mass="5009">MVDLRSALERVFGATSQDLLKKTTTHSPPSAPSPQLPAGPPNAAHVCI</sequence>
<proteinExistence type="evidence at transcript level"/>
<evidence type="ECO:0000256" key="1">
    <source>
        <dbReference type="SAM" id="MobiDB-lite"/>
    </source>
</evidence>
<dbReference type="EMBL" id="AK358595">
    <property type="protein sequence ID" value="BAJ89808.1"/>
    <property type="molecule type" value="mRNA"/>
</dbReference>
<reference evidence="2" key="1">
    <citation type="journal article" date="2011" name="Plant Physiol.">
        <title>Comprehensive sequence analysis of 24,783 barley full-length cDNAs derived from 12 clone libraries.</title>
        <authorList>
            <person name="Matsumoto T."/>
            <person name="Tanaka T."/>
            <person name="Sakai H."/>
            <person name="Amano N."/>
            <person name="Kanamori H."/>
            <person name="Kurita K."/>
            <person name="Kikuta A."/>
            <person name="Kamiya K."/>
            <person name="Yamamoto M."/>
            <person name="Ikawa H."/>
            <person name="Fujii N."/>
            <person name="Hori K."/>
            <person name="Itoh T."/>
            <person name="Sato K."/>
        </authorList>
    </citation>
    <scope>NUCLEOTIDE SEQUENCE</scope>
</reference>
<evidence type="ECO:0000313" key="2">
    <source>
        <dbReference type="EMBL" id="BAJ89808.1"/>
    </source>
</evidence>
<feature type="region of interest" description="Disordered" evidence="1">
    <location>
        <begin position="13"/>
        <end position="48"/>
    </location>
</feature>
<protein>
    <submittedName>
        <fullName evidence="2">Predicted protein</fullName>
    </submittedName>
</protein>
<dbReference type="AlphaFoldDB" id="F2D3Y7"/>
<name>F2D3Y7_HORVV</name>